<evidence type="ECO:0008006" key="6">
    <source>
        <dbReference type="Google" id="ProtNLM"/>
    </source>
</evidence>
<dbReference type="EMBL" id="CP027033">
    <property type="protein sequence ID" value="AXR80430.1"/>
    <property type="molecule type" value="Genomic_DNA"/>
</dbReference>
<dbReference type="AlphaFoldDB" id="A0A346PLN5"/>
<feature type="compositionally biased region" description="Acidic residues" evidence="1">
    <location>
        <begin position="25"/>
        <end position="66"/>
    </location>
</feature>
<dbReference type="KEGG" id="nag:AArcMg_0407"/>
<organism evidence="3 4">
    <name type="scientific">Natrarchaeobaculum sulfurireducens</name>
    <dbReference type="NCBI Taxonomy" id="2044521"/>
    <lineage>
        <taxon>Archaea</taxon>
        <taxon>Methanobacteriati</taxon>
        <taxon>Methanobacteriota</taxon>
        <taxon>Stenosarchaea group</taxon>
        <taxon>Halobacteria</taxon>
        <taxon>Halobacteriales</taxon>
        <taxon>Natrialbaceae</taxon>
        <taxon>Natrarchaeobaculum</taxon>
    </lineage>
</organism>
<dbReference type="Proteomes" id="UP000258707">
    <property type="component" value="Chromosome"/>
</dbReference>
<gene>
    <name evidence="2" type="ORF">AArc1_0415</name>
    <name evidence="3" type="ORF">AArcMg_0407</name>
</gene>
<dbReference type="RefSeq" id="WP_117362874.1">
    <property type="nucleotide sequence ID" value="NZ_CP024047.1"/>
</dbReference>
<protein>
    <recommendedName>
        <fullName evidence="6">Lipoprotein</fullName>
    </recommendedName>
</protein>
<keyword evidence="4" id="KW-1185">Reference proteome</keyword>
<dbReference type="GeneID" id="37640890"/>
<feature type="region of interest" description="Disordered" evidence="1">
    <location>
        <begin position="19"/>
        <end position="76"/>
    </location>
</feature>
<evidence type="ECO:0000313" key="5">
    <source>
        <dbReference type="Proteomes" id="UP000258707"/>
    </source>
</evidence>
<evidence type="ECO:0000313" key="4">
    <source>
        <dbReference type="Proteomes" id="UP000258613"/>
    </source>
</evidence>
<accession>A0A346PLN5</accession>
<dbReference type="KEGG" id="nan:AArc1_0415"/>
<reference evidence="3" key="3">
    <citation type="journal article" date="2019" name="Int. J. Syst. Evol. Microbiol.">
        <title>Natronolimnobius sulfurireducens sp. nov. and Halalkaliarchaeum desulfuricum gen. nov., sp. nov., the first sulfur-respiring alkaliphilic haloarchaea from hypersaline alkaline lakes.</title>
        <authorList>
            <person name="Sorokin D.Y."/>
            <person name="Yakimov M."/>
            <person name="Messina E."/>
            <person name="Merkel A.Y."/>
            <person name="Bale N.J."/>
            <person name="Sinninghe Damste J.S."/>
        </authorList>
    </citation>
    <scope>NUCLEOTIDE SEQUENCE</scope>
    <source>
        <strain evidence="3">AArc-Mg</strain>
        <strain evidence="2">AArc1</strain>
    </source>
</reference>
<name>A0A346PLN5_9EURY</name>
<evidence type="ECO:0000313" key="2">
    <source>
        <dbReference type="EMBL" id="AXR76759.1"/>
    </source>
</evidence>
<proteinExistence type="predicted"/>
<evidence type="ECO:0000256" key="1">
    <source>
        <dbReference type="SAM" id="MobiDB-lite"/>
    </source>
</evidence>
<evidence type="ECO:0000313" key="3">
    <source>
        <dbReference type="EMBL" id="AXR80430.1"/>
    </source>
</evidence>
<dbReference type="OrthoDB" id="170203at2157"/>
<reference evidence="4" key="2">
    <citation type="submission" date="2018-02" db="EMBL/GenBank/DDBJ databases">
        <title>Phenotypic and genomic properties of facultatively anaerobic sulfur-reducing natronoarchaea from hypersaline soda lakes.</title>
        <authorList>
            <person name="Sorokin D.Y."/>
            <person name="Kublanov I.V."/>
            <person name="Roman P."/>
            <person name="Sinninghe Damste J.S."/>
            <person name="Golyshin P.N."/>
            <person name="Rojo D."/>
            <person name="Ciordia S."/>
            <person name="Mena M.D.C."/>
            <person name="Ferrer M."/>
            <person name="Messina E."/>
            <person name="Smedile F."/>
            <person name="La Spada G."/>
            <person name="La Cono V."/>
            <person name="Yakimov M.M."/>
        </authorList>
    </citation>
    <scope>NUCLEOTIDE SEQUENCE [LARGE SCALE GENOMIC DNA]</scope>
    <source>
        <strain evidence="4">AArc-Mg</strain>
    </source>
</reference>
<dbReference type="PROSITE" id="PS51257">
    <property type="entry name" value="PROKAR_LIPOPROTEIN"/>
    <property type="match status" value="1"/>
</dbReference>
<dbReference type="EMBL" id="CP024047">
    <property type="protein sequence ID" value="AXR76759.1"/>
    <property type="molecule type" value="Genomic_DNA"/>
</dbReference>
<dbReference type="Proteomes" id="UP000258613">
    <property type="component" value="Chromosome"/>
</dbReference>
<reference evidence="5" key="1">
    <citation type="submission" date="2017-10" db="EMBL/GenBank/DDBJ databases">
        <title>Phenotypic and genomic properties of facultatively anaerobic sulfur-reducing natronoarchaea from hypersaline soda lakes.</title>
        <authorList>
            <person name="Sorokin D.Y."/>
            <person name="Kublanov I.V."/>
            <person name="Roman P."/>
            <person name="Sinninghe Damste J.S."/>
            <person name="Golyshin P.N."/>
            <person name="Rojo D."/>
            <person name="Ciordia S."/>
            <person name="Mena Md.C."/>
            <person name="Ferrer M."/>
            <person name="Messina E."/>
            <person name="Smedile F."/>
            <person name="La Spada G."/>
            <person name="La Cono V."/>
            <person name="Yakimov M.M."/>
        </authorList>
    </citation>
    <scope>NUCLEOTIDE SEQUENCE [LARGE SCALE GENOMIC DNA]</scope>
    <source>
        <strain evidence="5">AArc1</strain>
    </source>
</reference>
<sequence>MERRKILLGSGAALATVLAGCTSTETDEESPDEDDDGGFDDGADDASDEYDDGEDYDDDDDDEEVPGIEGVKDISTDSMSVVEVEHATEALHVLIETDTTDTEKLYAELKYVADDLAHAVVDRDVFESEVETIELALEHGGSRVFAVYIDVAWVMELLDGYITEEELAAKVRDTKH</sequence>
<accession>A0A346PB64</accession>